<dbReference type="Proteomes" id="UP000005240">
    <property type="component" value="Unassembled WGS sequence"/>
</dbReference>
<reference evidence="1" key="2">
    <citation type="submission" date="2016-05" db="EMBL/GenBank/DDBJ databases">
        <title>Comparative analysis highlights variable genome content of wheat rusts and divergence of the mating loci.</title>
        <authorList>
            <person name="Cuomo C.A."/>
            <person name="Bakkeren G."/>
            <person name="Szabo L."/>
            <person name="Khalil H."/>
            <person name="Joly D."/>
            <person name="Goldberg J."/>
            <person name="Young S."/>
            <person name="Zeng Q."/>
            <person name="Fellers J."/>
        </authorList>
    </citation>
    <scope>NUCLEOTIDE SEQUENCE [LARGE SCALE GENOMIC DNA]</scope>
    <source>
        <strain evidence="1">1-1 BBBD Race 1</strain>
    </source>
</reference>
<dbReference type="InterPro" id="IPR012337">
    <property type="entry name" value="RNaseH-like_sf"/>
</dbReference>
<evidence type="ECO:0000313" key="2">
    <source>
        <dbReference type="EnsemblFungi" id="PTTG_01546-t43_1-p1"/>
    </source>
</evidence>
<accession>A0A180H721</accession>
<keyword evidence="3" id="KW-1185">Reference proteome</keyword>
<proteinExistence type="predicted"/>
<reference evidence="1" key="1">
    <citation type="submission" date="2009-11" db="EMBL/GenBank/DDBJ databases">
        <authorList>
            <consortium name="The Broad Institute Genome Sequencing Platform"/>
            <person name="Ward D."/>
            <person name="Feldgarden M."/>
            <person name="Earl A."/>
            <person name="Young S.K."/>
            <person name="Zeng Q."/>
            <person name="Koehrsen M."/>
            <person name="Alvarado L."/>
            <person name="Berlin A."/>
            <person name="Bochicchio J."/>
            <person name="Borenstein D."/>
            <person name="Chapman S.B."/>
            <person name="Chen Z."/>
            <person name="Engels R."/>
            <person name="Freedman E."/>
            <person name="Gellesch M."/>
            <person name="Goldberg J."/>
            <person name="Griggs A."/>
            <person name="Gujja S."/>
            <person name="Heilman E."/>
            <person name="Heiman D."/>
            <person name="Hepburn T."/>
            <person name="Howarth C."/>
            <person name="Jen D."/>
            <person name="Larson L."/>
            <person name="Lewis B."/>
            <person name="Mehta T."/>
            <person name="Park D."/>
            <person name="Pearson M."/>
            <person name="Roberts A."/>
            <person name="Saif S."/>
            <person name="Shea T."/>
            <person name="Shenoy N."/>
            <person name="Sisk P."/>
            <person name="Stolte C."/>
            <person name="Sykes S."/>
            <person name="Thomson T."/>
            <person name="Walk T."/>
            <person name="White J."/>
            <person name="Yandava C."/>
            <person name="Izard J."/>
            <person name="Baranova O.V."/>
            <person name="Blanton J.M."/>
            <person name="Tanner A.C."/>
            <person name="Dewhirst F.E."/>
            <person name="Haas B."/>
            <person name="Nusbaum C."/>
            <person name="Birren B."/>
        </authorList>
    </citation>
    <scope>NUCLEOTIDE SEQUENCE [LARGE SCALE GENOMIC DNA]</scope>
    <source>
        <strain evidence="1">1-1 BBBD Race 1</strain>
    </source>
</reference>
<protein>
    <recommendedName>
        <fullName evidence="4">HAT C-terminal dimerisation domain-containing protein</fullName>
    </recommendedName>
</protein>
<reference evidence="2" key="4">
    <citation type="submission" date="2025-05" db="UniProtKB">
        <authorList>
            <consortium name="EnsemblFungi"/>
        </authorList>
    </citation>
    <scope>IDENTIFICATION</scope>
    <source>
        <strain evidence="2">isolate 1-1 / race 1 (BBBD)</strain>
    </source>
</reference>
<name>A0A180H721_PUCT1</name>
<reference evidence="2 3" key="3">
    <citation type="journal article" date="2017" name="G3 (Bethesda)">
        <title>Comparative analysis highlights variable genome content of wheat rusts and divergence of the mating loci.</title>
        <authorList>
            <person name="Cuomo C.A."/>
            <person name="Bakkeren G."/>
            <person name="Khalil H.B."/>
            <person name="Panwar V."/>
            <person name="Joly D."/>
            <person name="Linning R."/>
            <person name="Sakthikumar S."/>
            <person name="Song X."/>
            <person name="Adiconis X."/>
            <person name="Fan L."/>
            <person name="Goldberg J.M."/>
            <person name="Levin J.Z."/>
            <person name="Young S."/>
            <person name="Zeng Q."/>
            <person name="Anikster Y."/>
            <person name="Bruce M."/>
            <person name="Wang M."/>
            <person name="Yin C."/>
            <person name="McCallum B."/>
            <person name="Szabo L.J."/>
            <person name="Hulbert S."/>
            <person name="Chen X."/>
            <person name="Fellers J.P."/>
        </authorList>
    </citation>
    <scope>NUCLEOTIDE SEQUENCE</scope>
    <source>
        <strain evidence="3">Isolate 1-1 / race 1 (BBBD)</strain>
        <strain evidence="2">isolate 1-1 / race 1 (BBBD)</strain>
    </source>
</reference>
<gene>
    <name evidence="1" type="ORF">PTTG_01546</name>
</gene>
<evidence type="ECO:0000313" key="3">
    <source>
        <dbReference type="Proteomes" id="UP000005240"/>
    </source>
</evidence>
<sequence length="154" mass="17338">MHIIFLVLHPLFKDEYFKLAKWEPEWISKAIQIACEIWETQYKSGTQETMLQEPNVPPKRPQTDVLAMLSGASEARSGQISTDALSMWLAGGLHLDLGRIPVNPLKWWIAQGRCGNTHGGLIQMALDVLSCPGQIFEFSVFTCSLELTKLKIIQ</sequence>
<dbReference type="EnsemblFungi" id="PTTG_01546-t43_1">
    <property type="protein sequence ID" value="PTTG_01546-t43_1-p1"/>
    <property type="gene ID" value="PTTG_01546"/>
</dbReference>
<evidence type="ECO:0008006" key="4">
    <source>
        <dbReference type="Google" id="ProtNLM"/>
    </source>
</evidence>
<dbReference type="OrthoDB" id="3359487at2759"/>
<dbReference type="AlphaFoldDB" id="A0A180H721"/>
<dbReference type="SUPFAM" id="SSF53098">
    <property type="entry name" value="Ribonuclease H-like"/>
    <property type="match status" value="1"/>
</dbReference>
<organism evidence="1">
    <name type="scientific">Puccinia triticina (isolate 1-1 / race 1 (BBBD))</name>
    <name type="common">Brown leaf rust fungus</name>
    <dbReference type="NCBI Taxonomy" id="630390"/>
    <lineage>
        <taxon>Eukaryota</taxon>
        <taxon>Fungi</taxon>
        <taxon>Dikarya</taxon>
        <taxon>Basidiomycota</taxon>
        <taxon>Pucciniomycotina</taxon>
        <taxon>Pucciniomycetes</taxon>
        <taxon>Pucciniales</taxon>
        <taxon>Pucciniaceae</taxon>
        <taxon>Puccinia</taxon>
    </lineage>
</organism>
<evidence type="ECO:0000313" key="1">
    <source>
        <dbReference type="EMBL" id="OAW00214.1"/>
    </source>
</evidence>
<dbReference type="EMBL" id="ADAS02000001">
    <property type="protein sequence ID" value="OAW00214.1"/>
    <property type="molecule type" value="Genomic_DNA"/>
</dbReference>